<keyword evidence="3 6" id="KW-0067">ATP-binding</keyword>
<dbReference type="OrthoDB" id="9802264at2"/>
<dbReference type="PANTHER" id="PTHR24220">
    <property type="entry name" value="IMPORT ATP-BINDING PROTEIN"/>
    <property type="match status" value="1"/>
</dbReference>
<dbReference type="InterPro" id="IPR003593">
    <property type="entry name" value="AAA+_ATPase"/>
</dbReference>
<evidence type="ECO:0000313" key="7">
    <source>
        <dbReference type="Proteomes" id="UP000295662"/>
    </source>
</evidence>
<dbReference type="GO" id="GO:0098796">
    <property type="term" value="C:membrane protein complex"/>
    <property type="evidence" value="ECO:0007669"/>
    <property type="project" value="UniProtKB-ARBA"/>
</dbReference>
<evidence type="ECO:0000259" key="5">
    <source>
        <dbReference type="PROSITE" id="PS50893"/>
    </source>
</evidence>
<evidence type="ECO:0000256" key="1">
    <source>
        <dbReference type="ARBA" id="ARBA00022448"/>
    </source>
</evidence>
<dbReference type="GO" id="GO:0022857">
    <property type="term" value="F:transmembrane transporter activity"/>
    <property type="evidence" value="ECO:0007669"/>
    <property type="project" value="TreeGrafter"/>
</dbReference>
<keyword evidence="1" id="KW-0813">Transport</keyword>
<dbReference type="FunFam" id="3.40.50.300:FF:000032">
    <property type="entry name" value="Export ABC transporter ATP-binding protein"/>
    <property type="match status" value="1"/>
</dbReference>
<dbReference type="SUPFAM" id="SSF52540">
    <property type="entry name" value="P-loop containing nucleoside triphosphate hydrolases"/>
    <property type="match status" value="1"/>
</dbReference>
<dbReference type="GO" id="GO:0005886">
    <property type="term" value="C:plasma membrane"/>
    <property type="evidence" value="ECO:0007669"/>
    <property type="project" value="TreeGrafter"/>
</dbReference>
<gene>
    <name evidence="6" type="ORF">EI77_01010</name>
</gene>
<dbReference type="RefSeq" id="WP_133793630.1">
    <property type="nucleotide sequence ID" value="NZ_SOCA01000001.1"/>
</dbReference>
<dbReference type="AlphaFoldDB" id="A0A4R7SR33"/>
<dbReference type="InterPro" id="IPR017871">
    <property type="entry name" value="ABC_transporter-like_CS"/>
</dbReference>
<name>A0A4R7SR33_9BACT</name>
<protein>
    <submittedName>
        <fullName evidence="6">Putative ABC transport system ATP-binding protein</fullName>
    </submittedName>
</protein>
<evidence type="ECO:0000256" key="2">
    <source>
        <dbReference type="ARBA" id="ARBA00022741"/>
    </source>
</evidence>
<organism evidence="6 7">
    <name type="scientific">Prosthecobacter fusiformis</name>
    <dbReference type="NCBI Taxonomy" id="48464"/>
    <lineage>
        <taxon>Bacteria</taxon>
        <taxon>Pseudomonadati</taxon>
        <taxon>Verrucomicrobiota</taxon>
        <taxon>Verrucomicrobiia</taxon>
        <taxon>Verrucomicrobiales</taxon>
        <taxon>Verrucomicrobiaceae</taxon>
        <taxon>Prosthecobacter</taxon>
    </lineage>
</organism>
<comment type="caution">
    <text evidence="6">The sequence shown here is derived from an EMBL/GenBank/DDBJ whole genome shotgun (WGS) entry which is preliminary data.</text>
</comment>
<dbReference type="Proteomes" id="UP000295662">
    <property type="component" value="Unassembled WGS sequence"/>
</dbReference>
<proteinExistence type="inferred from homology"/>
<dbReference type="Gene3D" id="3.40.50.300">
    <property type="entry name" value="P-loop containing nucleotide triphosphate hydrolases"/>
    <property type="match status" value="1"/>
</dbReference>
<dbReference type="InterPro" id="IPR015854">
    <property type="entry name" value="ABC_transpr_LolD-like"/>
</dbReference>
<dbReference type="PROSITE" id="PS50893">
    <property type="entry name" value="ABC_TRANSPORTER_2"/>
    <property type="match status" value="1"/>
</dbReference>
<sequence length="247" mass="26576">MNPTSAPAGIPSPVYEAIHLKKEYDAGQVQALRGISFKVNAGEFVAITGPSGCGKSTLLQMLGALDRPASGTLNYRGQSLPDVADPSAYRAHEIGFIFQAFHLLPTCTAVENVQIPMFEGKLGMKQRRERAVDLLKQVGLGHRLDHYPGKLSGGERQRVAIARSLANSPTVLLADEPTGNLDSTNATHVLDLLVRLHEEQKMTLIMVTHDMDIARMAGRTILMKDGLLVSDSLNQPVSSLNSPAATA</sequence>
<dbReference type="InterPro" id="IPR003439">
    <property type="entry name" value="ABC_transporter-like_ATP-bd"/>
</dbReference>
<dbReference type="InterPro" id="IPR017911">
    <property type="entry name" value="MacB-like_ATP-bd"/>
</dbReference>
<dbReference type="PROSITE" id="PS00211">
    <property type="entry name" value="ABC_TRANSPORTER_1"/>
    <property type="match status" value="1"/>
</dbReference>
<dbReference type="EMBL" id="SOCA01000001">
    <property type="protein sequence ID" value="TDU81700.1"/>
    <property type="molecule type" value="Genomic_DNA"/>
</dbReference>
<dbReference type="InterPro" id="IPR027417">
    <property type="entry name" value="P-loop_NTPase"/>
</dbReference>
<dbReference type="SMART" id="SM00382">
    <property type="entry name" value="AAA"/>
    <property type="match status" value="1"/>
</dbReference>
<evidence type="ECO:0000313" key="6">
    <source>
        <dbReference type="EMBL" id="TDU81700.1"/>
    </source>
</evidence>
<keyword evidence="2" id="KW-0547">Nucleotide-binding</keyword>
<keyword evidence="7" id="KW-1185">Reference proteome</keyword>
<feature type="domain" description="ABC transporter" evidence="5">
    <location>
        <begin position="15"/>
        <end position="245"/>
    </location>
</feature>
<dbReference type="PANTHER" id="PTHR24220:SF86">
    <property type="entry name" value="ABC TRANSPORTER ABCH.1"/>
    <property type="match status" value="1"/>
</dbReference>
<dbReference type="GO" id="GO:0016887">
    <property type="term" value="F:ATP hydrolysis activity"/>
    <property type="evidence" value="ECO:0007669"/>
    <property type="project" value="InterPro"/>
</dbReference>
<evidence type="ECO:0000256" key="3">
    <source>
        <dbReference type="ARBA" id="ARBA00022840"/>
    </source>
</evidence>
<dbReference type="Pfam" id="PF00005">
    <property type="entry name" value="ABC_tran"/>
    <property type="match status" value="1"/>
</dbReference>
<accession>A0A4R7SR33</accession>
<dbReference type="GO" id="GO:0005524">
    <property type="term" value="F:ATP binding"/>
    <property type="evidence" value="ECO:0007669"/>
    <property type="project" value="UniProtKB-KW"/>
</dbReference>
<dbReference type="CDD" id="cd03255">
    <property type="entry name" value="ABC_MJ0796_LolCDE_FtsE"/>
    <property type="match status" value="1"/>
</dbReference>
<reference evidence="6 7" key="1">
    <citation type="submission" date="2019-03" db="EMBL/GenBank/DDBJ databases">
        <title>Genomic Encyclopedia of Archaeal and Bacterial Type Strains, Phase II (KMG-II): from individual species to whole genera.</title>
        <authorList>
            <person name="Goeker M."/>
        </authorList>
    </citation>
    <scope>NUCLEOTIDE SEQUENCE [LARGE SCALE GENOMIC DNA]</scope>
    <source>
        <strain evidence="6 7">ATCC 25309</strain>
    </source>
</reference>
<evidence type="ECO:0000256" key="4">
    <source>
        <dbReference type="ARBA" id="ARBA00038388"/>
    </source>
</evidence>
<comment type="similarity">
    <text evidence="4">Belongs to the ABC transporter superfamily. Macrolide exporter (TC 3.A.1.122) family.</text>
</comment>